<reference evidence="2 3" key="1">
    <citation type="submission" date="2016-03" db="EMBL/GenBank/DDBJ databases">
        <title>EvidentialGene: Evidence-directed Construction of Genes on Genomes.</title>
        <authorList>
            <person name="Gilbert D.G."/>
            <person name="Choi J.-H."/>
            <person name="Mockaitis K."/>
            <person name="Colbourne J."/>
            <person name="Pfrender M."/>
        </authorList>
    </citation>
    <scope>NUCLEOTIDE SEQUENCE [LARGE SCALE GENOMIC DNA]</scope>
    <source>
        <strain evidence="2 3">Xinb3</strain>
        <tissue evidence="2">Complete organism</tissue>
    </source>
</reference>
<gene>
    <name evidence="2" type="ORF">APZ42_001606</name>
    <name evidence="1" type="ORF">APZ42_001607</name>
</gene>
<evidence type="ECO:0000313" key="2">
    <source>
        <dbReference type="EMBL" id="KZS01665.1"/>
    </source>
</evidence>
<protein>
    <submittedName>
        <fullName evidence="2">Uncharacterized protein</fullName>
    </submittedName>
</protein>
<comment type="caution">
    <text evidence="2">The sequence shown here is derived from an EMBL/GenBank/DDBJ whole genome shotgun (WGS) entry which is preliminary data.</text>
</comment>
<dbReference type="EMBL" id="LRGB01006376">
    <property type="protein sequence ID" value="KZS01665.1"/>
    <property type="molecule type" value="Genomic_DNA"/>
</dbReference>
<name>A0A164IVB1_9CRUS</name>
<dbReference type="Proteomes" id="UP000076858">
    <property type="component" value="Unassembled WGS sequence"/>
</dbReference>
<evidence type="ECO:0000313" key="1">
    <source>
        <dbReference type="EMBL" id="KZS01664.1"/>
    </source>
</evidence>
<keyword evidence="3" id="KW-1185">Reference proteome</keyword>
<dbReference type="Gene3D" id="1.25.10.20">
    <property type="entry name" value="Vitellinogen, superhelical"/>
    <property type="match status" value="1"/>
</dbReference>
<proteinExistence type="predicted"/>
<organism evidence="2 3">
    <name type="scientific">Daphnia magna</name>
    <dbReference type="NCBI Taxonomy" id="35525"/>
    <lineage>
        <taxon>Eukaryota</taxon>
        <taxon>Metazoa</taxon>
        <taxon>Ecdysozoa</taxon>
        <taxon>Arthropoda</taxon>
        <taxon>Crustacea</taxon>
        <taxon>Branchiopoda</taxon>
        <taxon>Diplostraca</taxon>
        <taxon>Cladocera</taxon>
        <taxon>Anomopoda</taxon>
        <taxon>Daphniidae</taxon>
        <taxon>Daphnia</taxon>
    </lineage>
</organism>
<sequence length="53" mass="6266">MVKELILSGKLSDMEARRMVAFLPYYLRMPSEKLLTSWEDLLKESPSIKTKYE</sequence>
<dbReference type="EMBL" id="LRGB01006377">
    <property type="protein sequence ID" value="KZS01664.1"/>
    <property type="molecule type" value="Genomic_DNA"/>
</dbReference>
<dbReference type="InterPro" id="IPR011030">
    <property type="entry name" value="Lipovitellin_superhlx_dom"/>
</dbReference>
<dbReference type="AlphaFoldDB" id="A0A164IVB1"/>
<accession>A0A164IVB1</accession>
<evidence type="ECO:0000313" key="3">
    <source>
        <dbReference type="Proteomes" id="UP000076858"/>
    </source>
</evidence>